<dbReference type="EMBL" id="FNSL01000001">
    <property type="protein sequence ID" value="SEB81028.1"/>
    <property type="molecule type" value="Genomic_DNA"/>
</dbReference>
<keyword evidence="1" id="KW-1133">Transmembrane helix</keyword>
<evidence type="ECO:0000256" key="1">
    <source>
        <dbReference type="SAM" id="Phobius"/>
    </source>
</evidence>
<keyword evidence="1" id="KW-0812">Transmembrane</keyword>
<gene>
    <name evidence="2" type="ORF">SAMN05216452_3263</name>
</gene>
<dbReference type="RefSeq" id="WP_025029999.1">
    <property type="nucleotide sequence ID" value="NZ_FNSL01000001.1"/>
</dbReference>
<evidence type="ECO:0000313" key="3">
    <source>
        <dbReference type="Proteomes" id="UP000199064"/>
    </source>
</evidence>
<keyword evidence="3" id="KW-1185">Reference proteome</keyword>
<feature type="transmembrane region" description="Helical" evidence="1">
    <location>
        <begin position="167"/>
        <end position="187"/>
    </location>
</feature>
<keyword evidence="1" id="KW-0472">Membrane</keyword>
<organism evidence="2 3">
    <name type="scientific">Nitratireductor aquibiodomus</name>
    <dbReference type="NCBI Taxonomy" id="204799"/>
    <lineage>
        <taxon>Bacteria</taxon>
        <taxon>Pseudomonadati</taxon>
        <taxon>Pseudomonadota</taxon>
        <taxon>Alphaproteobacteria</taxon>
        <taxon>Hyphomicrobiales</taxon>
        <taxon>Phyllobacteriaceae</taxon>
        <taxon>Nitratireductor</taxon>
    </lineage>
</organism>
<feature type="transmembrane region" description="Helical" evidence="1">
    <location>
        <begin position="138"/>
        <end position="155"/>
    </location>
</feature>
<feature type="transmembrane region" description="Helical" evidence="1">
    <location>
        <begin position="76"/>
        <end position="95"/>
    </location>
</feature>
<sequence length="198" mass="21339">MPSFAEIQQYFAGVWRMMMGRSEGLRLLDLSADGFWNSFFAILVAVPPMVVGWVTISNELAGADVFSSRFSLFARLLLTDLATWVLPYVILALAARPAGVADRFVHYVVASNWASALFSWVMLPVMLLQLLLPEAADLTGSLTFLVFIGTMILSWRLTNVAIGKGPAVATAVFAAMFAASLAVLFTAEGLLGLSRGVG</sequence>
<name>A0A1H4ME87_9HYPH</name>
<proteinExistence type="predicted"/>
<evidence type="ECO:0000313" key="2">
    <source>
        <dbReference type="EMBL" id="SEB81028.1"/>
    </source>
</evidence>
<accession>A0A1H4ME87</accession>
<protein>
    <recommendedName>
        <fullName evidence="4">Yip1 domain-containing protein</fullName>
    </recommendedName>
</protein>
<dbReference type="Proteomes" id="UP000199064">
    <property type="component" value="Unassembled WGS sequence"/>
</dbReference>
<dbReference type="AlphaFoldDB" id="A0A1H4ME87"/>
<evidence type="ECO:0008006" key="4">
    <source>
        <dbReference type="Google" id="ProtNLM"/>
    </source>
</evidence>
<feature type="transmembrane region" description="Helical" evidence="1">
    <location>
        <begin position="107"/>
        <end position="132"/>
    </location>
</feature>
<reference evidence="3" key="1">
    <citation type="submission" date="2016-10" db="EMBL/GenBank/DDBJ databases">
        <authorList>
            <person name="Varghese N."/>
            <person name="Submissions S."/>
        </authorList>
    </citation>
    <scope>NUCLEOTIDE SEQUENCE [LARGE SCALE GENOMIC DNA]</scope>
    <source>
        <strain evidence="3">ES.061</strain>
    </source>
</reference>
<feature type="transmembrane region" description="Helical" evidence="1">
    <location>
        <begin position="35"/>
        <end position="56"/>
    </location>
</feature>